<dbReference type="AlphaFoldDB" id="A0A484LAH5"/>
<reference evidence="2 3" key="1">
    <citation type="submission" date="2018-04" db="EMBL/GenBank/DDBJ databases">
        <authorList>
            <person name="Vogel A."/>
        </authorList>
    </citation>
    <scope>NUCLEOTIDE SEQUENCE [LARGE SCALE GENOMIC DNA]</scope>
</reference>
<sequence>MFPALKLQWQTSCRFQLGPKYKQAFEVAKKKQVKGTRTVVDQTTSNSHDPQGFNMNKSHGLTQRNGHNTANNKSHPVRGERLVCQQPMHAIPSLNKIEFSEQTAQKECYSKMAALEIMICQQ</sequence>
<proteinExistence type="predicted"/>
<feature type="region of interest" description="Disordered" evidence="1">
    <location>
        <begin position="32"/>
        <end position="78"/>
    </location>
</feature>
<feature type="compositionally biased region" description="Polar residues" evidence="1">
    <location>
        <begin position="39"/>
        <end position="74"/>
    </location>
</feature>
<organism evidence="2 3">
    <name type="scientific">Cuscuta campestris</name>
    <dbReference type="NCBI Taxonomy" id="132261"/>
    <lineage>
        <taxon>Eukaryota</taxon>
        <taxon>Viridiplantae</taxon>
        <taxon>Streptophyta</taxon>
        <taxon>Embryophyta</taxon>
        <taxon>Tracheophyta</taxon>
        <taxon>Spermatophyta</taxon>
        <taxon>Magnoliopsida</taxon>
        <taxon>eudicotyledons</taxon>
        <taxon>Gunneridae</taxon>
        <taxon>Pentapetalae</taxon>
        <taxon>asterids</taxon>
        <taxon>lamiids</taxon>
        <taxon>Solanales</taxon>
        <taxon>Convolvulaceae</taxon>
        <taxon>Cuscuteae</taxon>
        <taxon>Cuscuta</taxon>
        <taxon>Cuscuta subgen. Grammica</taxon>
        <taxon>Cuscuta sect. Cleistogrammica</taxon>
    </lineage>
</organism>
<gene>
    <name evidence="2" type="ORF">CCAM_LOCUS15069</name>
</gene>
<dbReference type="Proteomes" id="UP000595140">
    <property type="component" value="Unassembled WGS sequence"/>
</dbReference>
<accession>A0A484LAH5</accession>
<dbReference type="EMBL" id="OOIL02001171">
    <property type="protein sequence ID" value="VFQ73293.1"/>
    <property type="molecule type" value="Genomic_DNA"/>
</dbReference>
<keyword evidence="3" id="KW-1185">Reference proteome</keyword>
<protein>
    <submittedName>
        <fullName evidence="2">Uncharacterized protein</fullName>
    </submittedName>
</protein>
<evidence type="ECO:0000313" key="2">
    <source>
        <dbReference type="EMBL" id="VFQ73293.1"/>
    </source>
</evidence>
<evidence type="ECO:0000313" key="3">
    <source>
        <dbReference type="Proteomes" id="UP000595140"/>
    </source>
</evidence>
<evidence type="ECO:0000256" key="1">
    <source>
        <dbReference type="SAM" id="MobiDB-lite"/>
    </source>
</evidence>
<name>A0A484LAH5_9ASTE</name>